<gene>
    <name evidence="4" type="ORF">IAC51_08825</name>
</gene>
<reference evidence="4" key="2">
    <citation type="journal article" date="2021" name="PeerJ">
        <title>Extensive microbial diversity within the chicken gut microbiome revealed by metagenomics and culture.</title>
        <authorList>
            <person name="Gilroy R."/>
            <person name="Ravi A."/>
            <person name="Getino M."/>
            <person name="Pursley I."/>
            <person name="Horton D.L."/>
            <person name="Alikhan N.F."/>
            <person name="Baker D."/>
            <person name="Gharbi K."/>
            <person name="Hall N."/>
            <person name="Watson M."/>
            <person name="Adriaenssens E.M."/>
            <person name="Foster-Nyarko E."/>
            <person name="Jarju S."/>
            <person name="Secka A."/>
            <person name="Antonio M."/>
            <person name="Oren A."/>
            <person name="Chaudhuri R.R."/>
            <person name="La Ragione R."/>
            <person name="Hildebrand F."/>
            <person name="Pallen M.J."/>
        </authorList>
    </citation>
    <scope>NUCLEOTIDE SEQUENCE</scope>
    <source>
        <strain evidence="4">3924</strain>
    </source>
</reference>
<keyword evidence="1" id="KW-0547">Nucleotide-binding</keyword>
<evidence type="ECO:0000259" key="3">
    <source>
        <dbReference type="PROSITE" id="PS50893"/>
    </source>
</evidence>
<dbReference type="EMBL" id="JADIMV010000149">
    <property type="protein sequence ID" value="MBO8440734.1"/>
    <property type="molecule type" value="Genomic_DNA"/>
</dbReference>
<accession>A0A940DKN4</accession>
<dbReference type="PANTHER" id="PTHR43158">
    <property type="entry name" value="SKFA PEPTIDE EXPORT ATP-BINDING PROTEIN SKFE"/>
    <property type="match status" value="1"/>
</dbReference>
<feature type="domain" description="ABC transporter" evidence="3">
    <location>
        <begin position="5"/>
        <end position="231"/>
    </location>
</feature>
<dbReference type="Pfam" id="PF00005">
    <property type="entry name" value="ABC_tran"/>
    <property type="match status" value="1"/>
</dbReference>
<evidence type="ECO:0000313" key="4">
    <source>
        <dbReference type="EMBL" id="MBO8440734.1"/>
    </source>
</evidence>
<dbReference type="PANTHER" id="PTHR43158:SF10">
    <property type="entry name" value="ABC TRANSPORTER ATP-BINDING PROTEIN YTRB"/>
    <property type="match status" value="1"/>
</dbReference>
<name>A0A940DKN4_9BACT</name>
<dbReference type="CDD" id="cd03230">
    <property type="entry name" value="ABC_DR_subfamily_A"/>
    <property type="match status" value="1"/>
</dbReference>
<dbReference type="GO" id="GO:0005524">
    <property type="term" value="F:ATP binding"/>
    <property type="evidence" value="ECO:0007669"/>
    <property type="project" value="UniProtKB-KW"/>
</dbReference>
<dbReference type="GO" id="GO:0016887">
    <property type="term" value="F:ATP hydrolysis activity"/>
    <property type="evidence" value="ECO:0007669"/>
    <property type="project" value="InterPro"/>
</dbReference>
<evidence type="ECO:0000313" key="5">
    <source>
        <dbReference type="Proteomes" id="UP000712007"/>
    </source>
</evidence>
<keyword evidence="2 4" id="KW-0067">ATP-binding</keyword>
<proteinExistence type="predicted"/>
<dbReference type="InterPro" id="IPR003439">
    <property type="entry name" value="ABC_transporter-like_ATP-bd"/>
</dbReference>
<dbReference type="SMART" id="SM00382">
    <property type="entry name" value="AAA"/>
    <property type="match status" value="1"/>
</dbReference>
<sequence>MHVMIECENLTHYYGKRLIYENLSFRVPEGRILGLLGKNGTGKTTTINILSGFLRPRSGVCRIFGQDITSMPPQLRRDIGLLIEGHVQYTFMNISQIEKFYSRFYPGWRRDVYYDLMSMLKVAPQQQISRMSCGQRSQVALGLLMAQNPSLLILDDFSLGLDPGYRRLFIDYLRDFVKTDGKTVFLTSHIIQDMERLIDDCIIMDYGRILIQNPVASLLREYYSYTFRMENPGPIGLPGLYHPTLRKDRMEVGALMPPQAMEALLRSNGIAYSDFSGSHVPLEDVFIGLTGKY</sequence>
<comment type="caution">
    <text evidence="4">The sequence shown here is derived from an EMBL/GenBank/DDBJ whole genome shotgun (WGS) entry which is preliminary data.</text>
</comment>
<organism evidence="4 5">
    <name type="scientific">Candidatus Aphodosoma intestinipullorum</name>
    <dbReference type="NCBI Taxonomy" id="2840674"/>
    <lineage>
        <taxon>Bacteria</taxon>
        <taxon>Pseudomonadati</taxon>
        <taxon>Bacteroidota</taxon>
        <taxon>Bacteroidia</taxon>
        <taxon>Bacteroidales</taxon>
        <taxon>Candidatus Aphodosoma</taxon>
    </lineage>
</organism>
<evidence type="ECO:0000256" key="2">
    <source>
        <dbReference type="ARBA" id="ARBA00022840"/>
    </source>
</evidence>
<reference evidence="4" key="1">
    <citation type="submission" date="2020-10" db="EMBL/GenBank/DDBJ databases">
        <authorList>
            <person name="Gilroy R."/>
        </authorList>
    </citation>
    <scope>NUCLEOTIDE SEQUENCE</scope>
    <source>
        <strain evidence="4">3924</strain>
    </source>
</reference>
<dbReference type="AlphaFoldDB" id="A0A940DKN4"/>
<dbReference type="SUPFAM" id="SSF52540">
    <property type="entry name" value="P-loop containing nucleoside triphosphate hydrolases"/>
    <property type="match status" value="1"/>
</dbReference>
<dbReference type="Proteomes" id="UP000712007">
    <property type="component" value="Unassembled WGS sequence"/>
</dbReference>
<dbReference type="InterPro" id="IPR003593">
    <property type="entry name" value="AAA+_ATPase"/>
</dbReference>
<evidence type="ECO:0000256" key="1">
    <source>
        <dbReference type="ARBA" id="ARBA00022741"/>
    </source>
</evidence>
<protein>
    <submittedName>
        <fullName evidence="4">ABC transporter ATP-binding protein</fullName>
    </submittedName>
</protein>
<dbReference type="Gene3D" id="3.40.50.300">
    <property type="entry name" value="P-loop containing nucleotide triphosphate hydrolases"/>
    <property type="match status" value="1"/>
</dbReference>
<dbReference type="InterPro" id="IPR027417">
    <property type="entry name" value="P-loop_NTPase"/>
</dbReference>
<dbReference type="PROSITE" id="PS50893">
    <property type="entry name" value="ABC_TRANSPORTER_2"/>
    <property type="match status" value="1"/>
</dbReference>